<evidence type="ECO:0000313" key="2">
    <source>
        <dbReference type="EMBL" id="TNN06768.1"/>
    </source>
</evidence>
<sequence>MTTIYGILILTFMLNESVTSLTKESINYYKIQEKELKDINERDKKLKSMFRKFQENKQAKVVDEFQPDVNSTILNKLWQLFNHCFLTFDNLIRVIQNDHALL</sequence>
<evidence type="ECO:0000256" key="1">
    <source>
        <dbReference type="SAM" id="SignalP"/>
    </source>
</evidence>
<keyword evidence="3" id="KW-1185">Reference proteome</keyword>
<gene>
    <name evidence="2" type="ORF">EWB00_008165</name>
</gene>
<dbReference type="Proteomes" id="UP000311919">
    <property type="component" value="Unassembled WGS sequence"/>
</dbReference>
<organism evidence="2 3">
    <name type="scientific">Schistosoma japonicum</name>
    <name type="common">Blood fluke</name>
    <dbReference type="NCBI Taxonomy" id="6182"/>
    <lineage>
        <taxon>Eukaryota</taxon>
        <taxon>Metazoa</taxon>
        <taxon>Spiralia</taxon>
        <taxon>Lophotrochozoa</taxon>
        <taxon>Platyhelminthes</taxon>
        <taxon>Trematoda</taxon>
        <taxon>Digenea</taxon>
        <taxon>Strigeidida</taxon>
        <taxon>Schistosomatoidea</taxon>
        <taxon>Schistosomatidae</taxon>
        <taxon>Schistosoma</taxon>
    </lineage>
</organism>
<feature type="signal peptide" evidence="1">
    <location>
        <begin position="1"/>
        <end position="20"/>
    </location>
</feature>
<protein>
    <submittedName>
        <fullName evidence="2">Uncharacterized protein</fullName>
    </submittedName>
</protein>
<name>A0A4Z2CRG1_SCHJA</name>
<reference evidence="2 3" key="1">
    <citation type="submission" date="2019-03" db="EMBL/GenBank/DDBJ databases">
        <title>An improved genome assembly of the fluke Schistosoma japonicum.</title>
        <authorList>
            <person name="Hu W."/>
            <person name="Luo F."/>
            <person name="Yin M."/>
            <person name="Mo X."/>
            <person name="Sun C."/>
            <person name="Wu Q."/>
            <person name="Zhu B."/>
            <person name="Xiang M."/>
            <person name="Wang J."/>
            <person name="Wang Y."/>
            <person name="Zhang T."/>
            <person name="Xu B."/>
            <person name="Zheng H."/>
            <person name="Feng Z."/>
        </authorList>
    </citation>
    <scope>NUCLEOTIDE SEQUENCE [LARGE SCALE GENOMIC DNA]</scope>
    <source>
        <strain evidence="2">HuSjv2</strain>
        <tissue evidence="2">Worms</tissue>
    </source>
</reference>
<dbReference type="AlphaFoldDB" id="A0A4Z2CRG1"/>
<feature type="chain" id="PRO_5021467370" evidence="1">
    <location>
        <begin position="21"/>
        <end position="102"/>
    </location>
</feature>
<proteinExistence type="predicted"/>
<comment type="caution">
    <text evidence="2">The sequence shown here is derived from an EMBL/GenBank/DDBJ whole genome shotgun (WGS) entry which is preliminary data.</text>
</comment>
<accession>A0A4Z2CRG1</accession>
<keyword evidence="1" id="KW-0732">Signal</keyword>
<evidence type="ECO:0000313" key="3">
    <source>
        <dbReference type="Proteomes" id="UP000311919"/>
    </source>
</evidence>
<dbReference type="EMBL" id="SKCS01000450">
    <property type="protein sequence ID" value="TNN06768.1"/>
    <property type="molecule type" value="Genomic_DNA"/>
</dbReference>
<dbReference type="OrthoDB" id="6259519at2759"/>